<keyword evidence="6 7" id="KW-0408">Iron</keyword>
<dbReference type="GO" id="GO:0020037">
    <property type="term" value="F:heme binding"/>
    <property type="evidence" value="ECO:0007669"/>
    <property type="project" value="InterPro"/>
</dbReference>
<dbReference type="Proteomes" id="UP001369815">
    <property type="component" value="Unassembled WGS sequence"/>
</dbReference>
<dbReference type="InterPro" id="IPR036396">
    <property type="entry name" value="Cyt_P450_sf"/>
</dbReference>
<organism evidence="9 10">
    <name type="scientific">Daldinia eschscholtzii</name>
    <dbReference type="NCBI Taxonomy" id="292717"/>
    <lineage>
        <taxon>Eukaryota</taxon>
        <taxon>Fungi</taxon>
        <taxon>Dikarya</taxon>
        <taxon>Ascomycota</taxon>
        <taxon>Pezizomycotina</taxon>
        <taxon>Sordariomycetes</taxon>
        <taxon>Xylariomycetidae</taxon>
        <taxon>Xylariales</taxon>
        <taxon>Hypoxylaceae</taxon>
        <taxon>Daldinia</taxon>
    </lineage>
</organism>
<evidence type="ECO:0000256" key="8">
    <source>
        <dbReference type="RuleBase" id="RU000461"/>
    </source>
</evidence>
<proteinExistence type="inferred from homology"/>
<dbReference type="PROSITE" id="PS00086">
    <property type="entry name" value="CYTOCHROME_P450"/>
    <property type="match status" value="1"/>
</dbReference>
<evidence type="ECO:0000256" key="2">
    <source>
        <dbReference type="ARBA" id="ARBA00010617"/>
    </source>
</evidence>
<dbReference type="PRINTS" id="PR00385">
    <property type="entry name" value="P450"/>
</dbReference>
<keyword evidence="3 7" id="KW-0349">Heme</keyword>
<comment type="caution">
    <text evidence="9">The sequence shown here is derived from an EMBL/GenBank/DDBJ whole genome shotgun (WGS) entry which is preliminary data.</text>
</comment>
<keyword evidence="4 7" id="KW-0479">Metal-binding</keyword>
<evidence type="ECO:0000256" key="3">
    <source>
        <dbReference type="ARBA" id="ARBA00022617"/>
    </source>
</evidence>
<evidence type="ECO:0000256" key="6">
    <source>
        <dbReference type="ARBA" id="ARBA00023004"/>
    </source>
</evidence>
<keyword evidence="8" id="KW-0503">Monooxygenase</keyword>
<dbReference type="Pfam" id="PF00067">
    <property type="entry name" value="p450"/>
    <property type="match status" value="1"/>
</dbReference>
<dbReference type="SUPFAM" id="SSF48264">
    <property type="entry name" value="Cytochrome P450"/>
    <property type="match status" value="1"/>
</dbReference>
<keyword evidence="10" id="KW-1185">Reference proteome</keyword>
<evidence type="ECO:0000256" key="7">
    <source>
        <dbReference type="PIRSR" id="PIRSR602401-1"/>
    </source>
</evidence>
<comment type="cofactor">
    <cofactor evidence="1 7">
        <name>heme</name>
        <dbReference type="ChEBI" id="CHEBI:30413"/>
    </cofactor>
</comment>
<keyword evidence="5 8" id="KW-0560">Oxidoreductase</keyword>
<dbReference type="InterPro" id="IPR017972">
    <property type="entry name" value="Cyt_P450_CS"/>
</dbReference>
<dbReference type="InterPro" id="IPR002401">
    <property type="entry name" value="Cyt_P450_E_grp-I"/>
</dbReference>
<evidence type="ECO:0000313" key="10">
    <source>
        <dbReference type="Proteomes" id="UP001369815"/>
    </source>
</evidence>
<dbReference type="GO" id="GO:0004497">
    <property type="term" value="F:monooxygenase activity"/>
    <property type="evidence" value="ECO:0007669"/>
    <property type="project" value="UniProtKB-KW"/>
</dbReference>
<dbReference type="Gene3D" id="1.10.630.10">
    <property type="entry name" value="Cytochrome P450"/>
    <property type="match status" value="1"/>
</dbReference>
<evidence type="ECO:0000256" key="4">
    <source>
        <dbReference type="ARBA" id="ARBA00022723"/>
    </source>
</evidence>
<dbReference type="AlphaFoldDB" id="A0AAX6MSB7"/>
<name>A0AAX6MSB7_9PEZI</name>
<dbReference type="GO" id="GO:0005506">
    <property type="term" value="F:iron ion binding"/>
    <property type="evidence" value="ECO:0007669"/>
    <property type="project" value="InterPro"/>
</dbReference>
<protein>
    <recommendedName>
        <fullName evidence="11">Cytochrome P450</fullName>
    </recommendedName>
</protein>
<dbReference type="InterPro" id="IPR050121">
    <property type="entry name" value="Cytochrome_P450_monoxygenase"/>
</dbReference>
<dbReference type="EMBL" id="JBANMG010000003">
    <property type="protein sequence ID" value="KAK6955072.1"/>
    <property type="molecule type" value="Genomic_DNA"/>
</dbReference>
<dbReference type="PANTHER" id="PTHR24305:SF96">
    <property type="entry name" value="CYTOCHROME P450 MONOOXYGENASE STCB-RELATED"/>
    <property type="match status" value="1"/>
</dbReference>
<dbReference type="GO" id="GO:0016705">
    <property type="term" value="F:oxidoreductase activity, acting on paired donors, with incorporation or reduction of molecular oxygen"/>
    <property type="evidence" value="ECO:0007669"/>
    <property type="project" value="InterPro"/>
</dbReference>
<dbReference type="InterPro" id="IPR001128">
    <property type="entry name" value="Cyt_P450"/>
</dbReference>
<feature type="binding site" description="axial binding residue" evidence="7">
    <location>
        <position position="357"/>
    </location>
    <ligand>
        <name>heme</name>
        <dbReference type="ChEBI" id="CHEBI:30413"/>
    </ligand>
    <ligandPart>
        <name>Fe</name>
        <dbReference type="ChEBI" id="CHEBI:18248"/>
    </ligandPart>
</feature>
<gene>
    <name evidence="9" type="ORF">Daesc_002702</name>
</gene>
<evidence type="ECO:0000256" key="5">
    <source>
        <dbReference type="ARBA" id="ARBA00023002"/>
    </source>
</evidence>
<comment type="similarity">
    <text evidence="2 8">Belongs to the cytochrome P450 family.</text>
</comment>
<dbReference type="PRINTS" id="PR00463">
    <property type="entry name" value="EP450I"/>
</dbReference>
<sequence>MELYSNRGLTTVGTVVRISPTEVSIQDPTAVQQIYQIKGEFLKSQFYEAFLPGIKNVFSTTDVNYHRRHRRLLASEMSESGLALHRDTVETKVRMTIENMAEEMETRGATSPADAAISLQQENQYIKDLKLLGFAGGLRSTFPTLMKINQYIPLPVLSLGTQVRERMRLYATQSLGRHYKLVEEQGRNAKPTLLSKLYRASEDDQDTLPFEELREDAMSYIAAGSDTTTNTLTYLIWAVCKRPDIKAKLLAELSTLPDGFTDQDLRKLSYLENVIQESLRLYSAAPSGLPRVVPQGGATLAGHFIPGGYTVSAQAYSMHRNPAVYREPLKYDPSRWENPTKAMKDAFVPFGGGSRICIGLHLAKMELRLATARFFTRFPNATLSYLEGFTDKDMEPTMYFLMSPKKQRCLINAH</sequence>
<evidence type="ECO:0000313" key="9">
    <source>
        <dbReference type="EMBL" id="KAK6955072.1"/>
    </source>
</evidence>
<dbReference type="PANTHER" id="PTHR24305">
    <property type="entry name" value="CYTOCHROME P450"/>
    <property type="match status" value="1"/>
</dbReference>
<reference evidence="9 10" key="1">
    <citation type="journal article" date="2024" name="Front Chem Biol">
        <title>Unveiling the potential of Daldinia eschscholtzii MFLUCC 19-0629 through bioactivity and bioinformatics studies for enhanced sustainable agriculture production.</title>
        <authorList>
            <person name="Brooks S."/>
            <person name="Weaver J.A."/>
            <person name="Klomchit A."/>
            <person name="Alharthi S.A."/>
            <person name="Onlamun T."/>
            <person name="Nurani R."/>
            <person name="Vong T.K."/>
            <person name="Alberti F."/>
            <person name="Greco C."/>
        </authorList>
    </citation>
    <scope>NUCLEOTIDE SEQUENCE [LARGE SCALE GENOMIC DNA]</scope>
    <source>
        <strain evidence="9">MFLUCC 19-0629</strain>
    </source>
</reference>
<accession>A0AAX6MSB7</accession>
<evidence type="ECO:0008006" key="11">
    <source>
        <dbReference type="Google" id="ProtNLM"/>
    </source>
</evidence>
<evidence type="ECO:0000256" key="1">
    <source>
        <dbReference type="ARBA" id="ARBA00001971"/>
    </source>
</evidence>